<dbReference type="InterPro" id="IPR013022">
    <property type="entry name" value="Xyl_isomerase-like_TIM-brl"/>
</dbReference>
<reference evidence="2 3" key="1">
    <citation type="submission" date="2023-08" db="EMBL/GenBank/DDBJ databases">
        <authorList>
            <person name="Park J.-S."/>
        </authorList>
    </citation>
    <scope>NUCLEOTIDE SEQUENCE [LARGE SCALE GENOMIC DNA]</scope>
    <source>
        <strain evidence="2 3">2205SS18-9</strain>
    </source>
</reference>
<protein>
    <submittedName>
        <fullName evidence="2">Sugar phosphate isomerase/epimerase</fullName>
    </submittedName>
</protein>
<dbReference type="RefSeq" id="WP_305993152.1">
    <property type="nucleotide sequence ID" value="NZ_JAVAMP010000010.1"/>
</dbReference>
<dbReference type="SUPFAM" id="SSF51658">
    <property type="entry name" value="Xylose isomerase-like"/>
    <property type="match status" value="1"/>
</dbReference>
<dbReference type="InterPro" id="IPR036237">
    <property type="entry name" value="Xyl_isomerase-like_sf"/>
</dbReference>
<dbReference type="PANTHER" id="PTHR12110:SF41">
    <property type="entry name" value="INOSOSE DEHYDRATASE"/>
    <property type="match status" value="1"/>
</dbReference>
<dbReference type="EMBL" id="JAVAMP010000010">
    <property type="protein sequence ID" value="MDP5275841.1"/>
    <property type="molecule type" value="Genomic_DNA"/>
</dbReference>
<dbReference type="PANTHER" id="PTHR12110">
    <property type="entry name" value="HYDROXYPYRUVATE ISOMERASE"/>
    <property type="match status" value="1"/>
</dbReference>
<organism evidence="2 3">
    <name type="scientific">Chengkuizengella axinellae</name>
    <dbReference type="NCBI Taxonomy" id="3064388"/>
    <lineage>
        <taxon>Bacteria</taxon>
        <taxon>Bacillati</taxon>
        <taxon>Bacillota</taxon>
        <taxon>Bacilli</taxon>
        <taxon>Bacillales</taxon>
        <taxon>Paenibacillaceae</taxon>
        <taxon>Chengkuizengella</taxon>
    </lineage>
</organism>
<dbReference type="Gene3D" id="3.20.20.150">
    <property type="entry name" value="Divalent-metal-dependent TIM barrel enzymes"/>
    <property type="match status" value="1"/>
</dbReference>
<evidence type="ECO:0000313" key="2">
    <source>
        <dbReference type="EMBL" id="MDP5275841.1"/>
    </source>
</evidence>
<dbReference type="GO" id="GO:0016853">
    <property type="term" value="F:isomerase activity"/>
    <property type="evidence" value="ECO:0007669"/>
    <property type="project" value="UniProtKB-KW"/>
</dbReference>
<dbReference type="InterPro" id="IPR050312">
    <property type="entry name" value="IolE/XylAMocC-like"/>
</dbReference>
<accession>A0ABT9J2J5</accession>
<dbReference type="Proteomes" id="UP001231941">
    <property type="component" value="Unassembled WGS sequence"/>
</dbReference>
<name>A0ABT9J2J5_9BACL</name>
<comment type="caution">
    <text evidence="2">The sequence shown here is derived from an EMBL/GenBank/DDBJ whole genome shotgun (WGS) entry which is preliminary data.</text>
</comment>
<keyword evidence="3" id="KW-1185">Reference proteome</keyword>
<dbReference type="Pfam" id="PF01261">
    <property type="entry name" value="AP_endonuc_2"/>
    <property type="match status" value="1"/>
</dbReference>
<evidence type="ECO:0000313" key="3">
    <source>
        <dbReference type="Proteomes" id="UP001231941"/>
    </source>
</evidence>
<evidence type="ECO:0000259" key="1">
    <source>
        <dbReference type="Pfam" id="PF01261"/>
    </source>
</evidence>
<sequence length="253" mass="28995">MSIPVGLQLYTLREETEKDFVDTLQSVADMGYQTVEFAGYGGIEAKEMKKILDDLGLYAPSSHVPIEVLQHQLENQIEYSLEIGSKYIVCPYLDVQTYLRGEQNLKTTLESFKEIAAKCRDNGLQFAYHNHDFEFEKTEEGSYILDRIYKSIDANLLVAELDLFWVKKAGLDPIEYLSSFKNRCPIIHIKDMTKDHRETFAEVGQGIIDYLSIFKMAENIGIEHFIVEQDVCERPPLESIKMSINYLKSIGVA</sequence>
<gene>
    <name evidence="2" type="ORF">Q5Y73_17210</name>
</gene>
<keyword evidence="2" id="KW-0413">Isomerase</keyword>
<proteinExistence type="predicted"/>
<feature type="domain" description="Xylose isomerase-like TIM barrel" evidence="1">
    <location>
        <begin position="25"/>
        <end position="249"/>
    </location>
</feature>